<feature type="compositionally biased region" description="Basic residues" evidence="7">
    <location>
        <begin position="27"/>
        <end position="37"/>
    </location>
</feature>
<evidence type="ECO:0000256" key="3">
    <source>
        <dbReference type="ARBA" id="ARBA00022692"/>
    </source>
</evidence>
<dbReference type="EMBL" id="HBHY01012123">
    <property type="protein sequence ID" value="CAE0140321.1"/>
    <property type="molecule type" value="Transcribed_RNA"/>
</dbReference>
<keyword evidence="5 6" id="KW-0472">Membrane</keyword>
<dbReference type="PANTHER" id="PTHR42893:SF44">
    <property type="entry name" value="PROTEIN DETOXIFICATION"/>
    <property type="match status" value="1"/>
</dbReference>
<feature type="region of interest" description="Disordered" evidence="7">
    <location>
        <begin position="67"/>
        <end position="100"/>
    </location>
</feature>
<dbReference type="GO" id="GO:0016020">
    <property type="term" value="C:membrane"/>
    <property type="evidence" value="ECO:0007669"/>
    <property type="project" value="UniProtKB-SubCell"/>
</dbReference>
<name>A0A7S3BN67_9VIRI</name>
<feature type="transmembrane region" description="Helical" evidence="6">
    <location>
        <begin position="228"/>
        <end position="250"/>
    </location>
</feature>
<organism evidence="8">
    <name type="scientific">Prasinoderma singulare</name>
    <dbReference type="NCBI Taxonomy" id="676789"/>
    <lineage>
        <taxon>Eukaryota</taxon>
        <taxon>Viridiplantae</taxon>
        <taxon>Prasinodermophyta</taxon>
        <taxon>Prasinodermophyceae</taxon>
        <taxon>Prasinodermales</taxon>
        <taxon>Prasinodermaceae</taxon>
        <taxon>Prasinoderma</taxon>
    </lineage>
</organism>
<feature type="transmembrane region" description="Helical" evidence="6">
    <location>
        <begin position="291"/>
        <end position="308"/>
    </location>
</feature>
<dbReference type="AlphaFoldDB" id="A0A7S3BN67"/>
<accession>A0A7S3BN67</accession>
<feature type="transmembrane region" description="Helical" evidence="6">
    <location>
        <begin position="512"/>
        <end position="534"/>
    </location>
</feature>
<keyword evidence="4 6" id="KW-1133">Transmembrane helix</keyword>
<feature type="transmembrane region" description="Helical" evidence="6">
    <location>
        <begin position="197"/>
        <end position="222"/>
    </location>
</feature>
<sequence length="552" mass="56240">MVGGAMRAMRGGAVPRRHAPALGAGRSRARRRERRLQRCPCPASAAAWRAERPGLAGAGVALQARRRANEARAQARRRAPLASAQGSGSGSGSAGVEEAAETSADEWKRALRRVSAVVLPLYASAFLEPLVNLAETATAGHLGGGGAVSALSLGALALVSPLFALALELSWDVSVALASSTAAAEEGDSRKVVRETLVVAVLAGAAVALVVQAVAGLCLWAAAPGSLARVAAVYTLVRAVQLPALLVANVSEGFLYGRGDSVTPMVIHLASSVLSIAALAALARFGLPGCAAAIVVASVGAAAIHWVLSAPKAGAVNRGSPSGPRKGLVTTGLWDEVLARGGLLAGISACKTAAYTSVAYAVATKGSAIHAAAYKIGAETYWCVSHFTEPVYLAACTLVPRAARRDAPPRRMRATLGALLGFACLSALLCAPAAGALVISGVLTSNGEVASLLRPAAALVALQVFVSSFTYALEGVLVGLGHVRYLAKTMAVQAGLVMCYSLWLALTKGGLLMGLVGCVLFQTLRLVSHAAMIARLRRRAKDGTASVFFAVA</sequence>
<proteinExistence type="inferred from homology"/>
<evidence type="ECO:0000256" key="5">
    <source>
        <dbReference type="ARBA" id="ARBA00023136"/>
    </source>
</evidence>
<feature type="region of interest" description="Disordered" evidence="7">
    <location>
        <begin position="1"/>
        <end position="43"/>
    </location>
</feature>
<evidence type="ECO:0000256" key="1">
    <source>
        <dbReference type="ARBA" id="ARBA00004141"/>
    </source>
</evidence>
<reference evidence="8" key="1">
    <citation type="submission" date="2021-01" db="EMBL/GenBank/DDBJ databases">
        <authorList>
            <person name="Corre E."/>
            <person name="Pelletier E."/>
            <person name="Niang G."/>
            <person name="Scheremetjew M."/>
            <person name="Finn R."/>
            <person name="Kale V."/>
            <person name="Holt S."/>
            <person name="Cochrane G."/>
            <person name="Meng A."/>
            <person name="Brown T."/>
            <person name="Cohen L."/>
        </authorList>
    </citation>
    <scope>NUCLEOTIDE SEQUENCE</scope>
    <source>
        <strain evidence="8">RCC927</strain>
    </source>
</reference>
<feature type="transmembrane region" description="Helical" evidence="6">
    <location>
        <begin position="414"/>
        <end position="440"/>
    </location>
</feature>
<evidence type="ECO:0000256" key="2">
    <source>
        <dbReference type="ARBA" id="ARBA00010199"/>
    </source>
</evidence>
<evidence type="ECO:0000256" key="7">
    <source>
        <dbReference type="SAM" id="MobiDB-lite"/>
    </source>
</evidence>
<dbReference type="InterPro" id="IPR044644">
    <property type="entry name" value="DinF-like"/>
</dbReference>
<dbReference type="PANTHER" id="PTHR42893">
    <property type="entry name" value="PROTEIN DETOXIFICATION 44, CHLOROPLASTIC-RELATED"/>
    <property type="match status" value="1"/>
</dbReference>
<evidence type="ECO:0000313" key="8">
    <source>
        <dbReference type="EMBL" id="CAE0140321.1"/>
    </source>
</evidence>
<keyword evidence="3 6" id="KW-0812">Transmembrane</keyword>
<feature type="transmembrane region" description="Helical" evidence="6">
    <location>
        <begin position="262"/>
        <end position="285"/>
    </location>
</feature>
<dbReference type="GO" id="GO:0042910">
    <property type="term" value="F:xenobiotic transmembrane transporter activity"/>
    <property type="evidence" value="ECO:0007669"/>
    <property type="project" value="InterPro"/>
</dbReference>
<comment type="similarity">
    <text evidence="2 6">Belongs to the multi antimicrobial extrusion (MATE) (TC 2.A.66.1) family.</text>
</comment>
<evidence type="ECO:0000256" key="6">
    <source>
        <dbReference type="RuleBase" id="RU004914"/>
    </source>
</evidence>
<gene>
    <name evidence="8" type="ORF">PSIN1315_LOCUS7799</name>
</gene>
<protein>
    <recommendedName>
        <fullName evidence="6">Protein DETOXIFICATION</fullName>
    </recommendedName>
    <alternativeName>
        <fullName evidence="6">Multidrug and toxic compound extrusion protein</fullName>
    </alternativeName>
</protein>
<dbReference type="InterPro" id="IPR002528">
    <property type="entry name" value="MATE_fam"/>
</dbReference>
<dbReference type="Pfam" id="PF01554">
    <property type="entry name" value="MatE"/>
    <property type="match status" value="1"/>
</dbReference>
<comment type="subcellular location">
    <subcellularLocation>
        <location evidence="1">Membrane</location>
        <topology evidence="1">Multi-pass membrane protein</topology>
    </subcellularLocation>
</comment>
<evidence type="ECO:0000256" key="4">
    <source>
        <dbReference type="ARBA" id="ARBA00022989"/>
    </source>
</evidence>
<dbReference type="GO" id="GO:0015297">
    <property type="term" value="F:antiporter activity"/>
    <property type="evidence" value="ECO:0007669"/>
    <property type="project" value="InterPro"/>
</dbReference>
<comment type="caution">
    <text evidence="6">Lacks conserved residue(s) required for the propagation of feature annotation.</text>
</comment>
<feature type="transmembrane region" description="Helical" evidence="6">
    <location>
        <begin position="452"/>
        <end position="473"/>
    </location>
</feature>
<feature type="compositionally biased region" description="Low complexity" evidence="7">
    <location>
        <begin position="1"/>
        <end position="14"/>
    </location>
</feature>